<reference evidence="1 2" key="1">
    <citation type="submission" date="2017-07" db="EMBL/GenBank/DDBJ databases">
        <title>Phenotypical and genomic characterization of a clinical isolate of Shewanella bicestrii sp. nov. producing an extended-spectrum beta-lactamase and a new oxacillinase variant.</title>
        <authorList>
            <person name="Jousset A.B."/>
            <person name="Bonnin R.A."/>
            <person name="Girlich D."/>
            <person name="Dabos L."/>
            <person name="Potron A."/>
            <person name="Dortet L."/>
            <person name="Glaser P."/>
            <person name="Naas T."/>
        </authorList>
    </citation>
    <scope>NUCLEOTIDE SEQUENCE [LARGE SCALE GENOMIC DNA]</scope>
    <source>
        <strain evidence="1 2">JAB-1</strain>
    </source>
</reference>
<evidence type="ECO:0008006" key="3">
    <source>
        <dbReference type="Google" id="ProtNLM"/>
    </source>
</evidence>
<name>A0A220UQV5_9GAMM</name>
<dbReference type="EMBL" id="CP022358">
    <property type="protein sequence ID" value="ASK70525.1"/>
    <property type="molecule type" value="Genomic_DNA"/>
</dbReference>
<evidence type="ECO:0000313" key="1">
    <source>
        <dbReference type="EMBL" id="ASK70525.1"/>
    </source>
</evidence>
<proteinExistence type="predicted"/>
<organism evidence="1 2">
    <name type="scientific">Shewanella bicestrii</name>
    <dbReference type="NCBI Taxonomy" id="2018305"/>
    <lineage>
        <taxon>Bacteria</taxon>
        <taxon>Pseudomonadati</taxon>
        <taxon>Pseudomonadota</taxon>
        <taxon>Gammaproteobacteria</taxon>
        <taxon>Alteromonadales</taxon>
        <taxon>Shewanellaceae</taxon>
        <taxon>Shewanella</taxon>
    </lineage>
</organism>
<sequence length="249" mass="28624">MKEKYKYLLVCEGPTDITFLKHLINKLGADLGKSVEVVELAPQRDATTGTWPAHGWTEVRSWCKSWKIKTQDDLSKIQNHFIELAKRRNWKALVATSGADGLIIQMDTDIAEQISDLPIKFTESDEERRNYCQSAIYFWIGESDEVADKPFLLLPSFSMETWLLATHAPEVNVFDDLAKPFNYEEIIDLEQRLVSIGYSYKTKKGIKKLAKKESEYIGYADRVHANFIDVATRCKEANHLQSFLIEKLI</sequence>
<dbReference type="RefSeq" id="WP_089068492.1">
    <property type="nucleotide sequence ID" value="NZ_CP022358.1"/>
</dbReference>
<protein>
    <recommendedName>
        <fullName evidence="3">DUF4276 family protein</fullName>
    </recommendedName>
</protein>
<dbReference type="AlphaFoldDB" id="A0A220UQV5"/>
<accession>A0A220UQV5</accession>
<gene>
    <name evidence="1" type="ORF">CF168_17570</name>
</gene>
<dbReference type="Proteomes" id="UP000198367">
    <property type="component" value="Chromosome"/>
</dbReference>
<dbReference type="KEGG" id="sbj:CF168_17570"/>
<evidence type="ECO:0000313" key="2">
    <source>
        <dbReference type="Proteomes" id="UP000198367"/>
    </source>
</evidence>
<keyword evidence="2" id="KW-1185">Reference proteome</keyword>